<organism evidence="2 3">
    <name type="scientific">Paenisporosarcina quisquiliarum</name>
    <dbReference type="NCBI Taxonomy" id="365346"/>
    <lineage>
        <taxon>Bacteria</taxon>
        <taxon>Bacillati</taxon>
        <taxon>Bacillota</taxon>
        <taxon>Bacilli</taxon>
        <taxon>Bacillales</taxon>
        <taxon>Caryophanaceae</taxon>
        <taxon>Paenisporosarcina</taxon>
    </lineage>
</organism>
<dbReference type="RefSeq" id="WP_269926651.1">
    <property type="nucleotide sequence ID" value="NZ_JAMKBJ010000008.1"/>
</dbReference>
<keyword evidence="3" id="KW-1185">Reference proteome</keyword>
<dbReference type="Proteomes" id="UP001152173">
    <property type="component" value="Unassembled WGS sequence"/>
</dbReference>
<protein>
    <submittedName>
        <fullName evidence="2">VOC family protein</fullName>
    </submittedName>
</protein>
<dbReference type="PANTHER" id="PTHR33993:SF2">
    <property type="entry name" value="VOC DOMAIN-CONTAINING PROTEIN"/>
    <property type="match status" value="1"/>
</dbReference>
<gene>
    <name evidence="2" type="ORF">M9R32_10230</name>
</gene>
<dbReference type="PROSITE" id="PS51819">
    <property type="entry name" value="VOC"/>
    <property type="match status" value="1"/>
</dbReference>
<feature type="domain" description="VOC" evidence="1">
    <location>
        <begin position="8"/>
        <end position="122"/>
    </location>
</feature>
<dbReference type="InterPro" id="IPR004360">
    <property type="entry name" value="Glyas_Fos-R_dOase_dom"/>
</dbReference>
<dbReference type="Pfam" id="PF00903">
    <property type="entry name" value="Glyoxalase"/>
    <property type="match status" value="1"/>
</dbReference>
<proteinExistence type="predicted"/>
<accession>A0A9X3REM5</accession>
<dbReference type="InterPro" id="IPR029068">
    <property type="entry name" value="Glyas_Bleomycin-R_OHBP_Dase"/>
</dbReference>
<dbReference type="EMBL" id="JAMKBJ010000008">
    <property type="protein sequence ID" value="MCZ8537558.1"/>
    <property type="molecule type" value="Genomic_DNA"/>
</dbReference>
<dbReference type="InterPro" id="IPR037523">
    <property type="entry name" value="VOC_core"/>
</dbReference>
<dbReference type="AlphaFoldDB" id="A0A9X3REM5"/>
<evidence type="ECO:0000313" key="3">
    <source>
        <dbReference type="Proteomes" id="UP001152173"/>
    </source>
</evidence>
<comment type="caution">
    <text evidence="2">The sequence shown here is derived from an EMBL/GenBank/DDBJ whole genome shotgun (WGS) entry which is preliminary data.</text>
</comment>
<evidence type="ECO:0000313" key="2">
    <source>
        <dbReference type="EMBL" id="MCZ8537558.1"/>
    </source>
</evidence>
<dbReference type="PANTHER" id="PTHR33993">
    <property type="entry name" value="GLYOXALASE-RELATED"/>
    <property type="match status" value="1"/>
</dbReference>
<sequence length="123" mass="13733">MKNLSIESIGQIAVNVKDVPRAVAFYRDVIGLPLLFETNGLAFFQCGETRLLLSLPEKKEFDHPSSVFYFKVKDLNSTVATMKEAGAEFIDEPHMVGKMGDVEIWMAFFKDGEGNTHAVMSEV</sequence>
<evidence type="ECO:0000259" key="1">
    <source>
        <dbReference type="PROSITE" id="PS51819"/>
    </source>
</evidence>
<name>A0A9X3REM5_9BACL</name>
<dbReference type="InterPro" id="IPR052164">
    <property type="entry name" value="Anthracycline_SecMetBiosynth"/>
</dbReference>
<reference evidence="2" key="1">
    <citation type="submission" date="2022-05" db="EMBL/GenBank/DDBJ databases">
        <authorList>
            <person name="Colautti A."/>
            <person name="Iacumin L."/>
        </authorList>
    </citation>
    <scope>NUCLEOTIDE SEQUENCE</scope>
    <source>
        <strain evidence="2">SK 55</strain>
    </source>
</reference>
<dbReference type="Gene3D" id="3.10.180.10">
    <property type="entry name" value="2,3-Dihydroxybiphenyl 1,2-Dioxygenase, domain 1"/>
    <property type="match status" value="1"/>
</dbReference>
<dbReference type="SUPFAM" id="SSF54593">
    <property type="entry name" value="Glyoxalase/Bleomycin resistance protein/Dihydroxybiphenyl dioxygenase"/>
    <property type="match status" value="1"/>
</dbReference>